<dbReference type="Gene3D" id="1.10.287.1480">
    <property type="match status" value="1"/>
</dbReference>
<dbReference type="InterPro" id="IPR001209">
    <property type="entry name" value="Ribosomal_uS14"/>
</dbReference>
<dbReference type="PANTHER" id="PTHR19836">
    <property type="entry name" value="30S RIBOSOMAL PROTEIN S14"/>
    <property type="match status" value="1"/>
</dbReference>
<evidence type="ECO:0000256" key="3">
    <source>
        <dbReference type="ARBA" id="ARBA00022980"/>
    </source>
</evidence>
<evidence type="ECO:0000256" key="2">
    <source>
        <dbReference type="ARBA" id="ARBA00009083"/>
    </source>
</evidence>
<dbReference type="NCBIfam" id="NF006477">
    <property type="entry name" value="PRK08881.1"/>
    <property type="match status" value="1"/>
</dbReference>
<protein>
    <recommendedName>
        <fullName evidence="5 7">Small ribosomal subunit protein uS14</fullName>
    </recommendedName>
</protein>
<dbReference type="Pfam" id="PF00253">
    <property type="entry name" value="Ribosomal_S14"/>
    <property type="match status" value="1"/>
</dbReference>
<evidence type="ECO:0000313" key="9">
    <source>
        <dbReference type="Proteomes" id="UP001275932"/>
    </source>
</evidence>
<comment type="subunit">
    <text evidence="6 7">Part of the 30S ribosomal subunit. Contacts proteins S3 and S10.</text>
</comment>
<dbReference type="PANTHER" id="PTHR19836:SF19">
    <property type="entry name" value="SMALL RIBOSOMAL SUBUNIT PROTEIN US14M"/>
    <property type="match status" value="1"/>
</dbReference>
<evidence type="ECO:0000256" key="4">
    <source>
        <dbReference type="ARBA" id="ARBA00023274"/>
    </source>
</evidence>
<dbReference type="Proteomes" id="UP001275932">
    <property type="component" value="Unassembled WGS sequence"/>
</dbReference>
<reference evidence="8 9" key="1">
    <citation type="submission" date="2022-03" db="EMBL/GenBank/DDBJ databases">
        <title>Novel taxa within the pig intestine.</title>
        <authorList>
            <person name="Wylensek D."/>
            <person name="Bishof K."/>
            <person name="Afrizal A."/>
            <person name="Clavel T."/>
        </authorList>
    </citation>
    <scope>NUCLEOTIDE SEQUENCE [LARGE SCALE GENOMIC DNA]</scope>
    <source>
        <strain evidence="8 9">CLA-KB-P66</strain>
    </source>
</reference>
<dbReference type="InterPro" id="IPR018271">
    <property type="entry name" value="Ribosomal_uS14_CS"/>
</dbReference>
<evidence type="ECO:0000313" key="8">
    <source>
        <dbReference type="EMBL" id="MDX8414605.1"/>
    </source>
</evidence>
<evidence type="ECO:0000256" key="6">
    <source>
        <dbReference type="ARBA" id="ARBA00047110"/>
    </source>
</evidence>
<accession>A0ABU4WDH0</accession>
<keyword evidence="7" id="KW-0694">RNA-binding</keyword>
<comment type="caution">
    <text evidence="8">The sequence shown here is derived from an EMBL/GenBank/DDBJ whole genome shotgun (WGS) entry which is preliminary data.</text>
</comment>
<organism evidence="8 9">
    <name type="scientific">Intestinicryptomonas porci</name>
    <dbReference type="NCBI Taxonomy" id="2926320"/>
    <lineage>
        <taxon>Bacteria</taxon>
        <taxon>Pseudomonadati</taxon>
        <taxon>Verrucomicrobiota</taxon>
        <taxon>Opitutia</taxon>
        <taxon>Opitutales</taxon>
        <taxon>Intestinicryptomonaceae</taxon>
        <taxon>Intestinicryptomonas</taxon>
    </lineage>
</organism>
<gene>
    <name evidence="7 8" type="primary">rpsN</name>
    <name evidence="8" type="ORF">MOX91_00195</name>
</gene>
<dbReference type="PROSITE" id="PS00527">
    <property type="entry name" value="RIBOSOMAL_S14"/>
    <property type="match status" value="1"/>
</dbReference>
<dbReference type="GO" id="GO:0005840">
    <property type="term" value="C:ribosome"/>
    <property type="evidence" value="ECO:0007669"/>
    <property type="project" value="UniProtKB-KW"/>
</dbReference>
<evidence type="ECO:0000256" key="1">
    <source>
        <dbReference type="ARBA" id="ARBA00003686"/>
    </source>
</evidence>
<evidence type="ECO:0000256" key="5">
    <source>
        <dbReference type="ARBA" id="ARBA00035167"/>
    </source>
</evidence>
<proteinExistence type="inferred from homology"/>
<name>A0ABU4WDH0_9BACT</name>
<dbReference type="RefSeq" id="WP_370396054.1">
    <property type="nucleotide sequence ID" value="NZ_JALBUT010000001.1"/>
</dbReference>
<dbReference type="EMBL" id="JALBUT010000001">
    <property type="protein sequence ID" value="MDX8414605.1"/>
    <property type="molecule type" value="Genomic_DNA"/>
</dbReference>
<dbReference type="InterPro" id="IPR023036">
    <property type="entry name" value="Ribosomal_uS14_bac/plastid"/>
</dbReference>
<comment type="function">
    <text evidence="1 7">Binds 16S rRNA, required for the assembly of 30S particles and may also be responsible for determining the conformation of the 16S rRNA at the A site.</text>
</comment>
<keyword evidence="7" id="KW-0699">rRNA-binding</keyword>
<dbReference type="HAMAP" id="MF_00537">
    <property type="entry name" value="Ribosomal_uS14_1"/>
    <property type="match status" value="1"/>
</dbReference>
<keyword evidence="9" id="KW-1185">Reference proteome</keyword>
<dbReference type="SUPFAM" id="SSF57716">
    <property type="entry name" value="Glucocorticoid receptor-like (DNA-binding domain)"/>
    <property type="match status" value="1"/>
</dbReference>
<evidence type="ECO:0000256" key="7">
    <source>
        <dbReference type="HAMAP-Rule" id="MF_00537"/>
    </source>
</evidence>
<comment type="similarity">
    <text evidence="2 7">Belongs to the universal ribosomal protein uS14 family.</text>
</comment>
<sequence length="101" mass="11485">MAKKSSIQRNLKREKLVAKYAAKRAELKKILSNPNSSDEEFFAAQKAMAKLPRNSSKIRLRNRCSISGRSRAYIRKFGLSRITFRELALDGKIPGVTKASW</sequence>
<keyword evidence="3 7" id="KW-0689">Ribosomal protein</keyword>
<keyword evidence="4 7" id="KW-0687">Ribonucleoprotein</keyword>